<evidence type="ECO:0000256" key="3">
    <source>
        <dbReference type="ARBA" id="ARBA00022449"/>
    </source>
</evidence>
<feature type="transmembrane region" description="Helical" evidence="10">
    <location>
        <begin position="191"/>
        <end position="214"/>
    </location>
</feature>
<keyword evidence="17" id="KW-1185">Reference proteome</keyword>
<feature type="transmembrane region" description="Helical" evidence="10">
    <location>
        <begin position="603"/>
        <end position="620"/>
    </location>
</feature>
<evidence type="ECO:0000259" key="13">
    <source>
        <dbReference type="Pfam" id="PF04039"/>
    </source>
</evidence>
<feature type="transmembrane region" description="Helical" evidence="10">
    <location>
        <begin position="724"/>
        <end position="742"/>
    </location>
</feature>
<dbReference type="GO" id="GO:0015297">
    <property type="term" value="F:antiporter activity"/>
    <property type="evidence" value="ECO:0007669"/>
    <property type="project" value="UniProtKB-KW"/>
</dbReference>
<feature type="transmembrane region" description="Helical" evidence="10">
    <location>
        <begin position="62"/>
        <end position="85"/>
    </location>
</feature>
<dbReference type="GO" id="GO:0006811">
    <property type="term" value="P:monoatomic ion transport"/>
    <property type="evidence" value="ECO:0007669"/>
    <property type="project" value="UniProtKB-KW"/>
</dbReference>
<keyword evidence="3" id="KW-0050">Antiport</keyword>
<evidence type="ECO:0000256" key="9">
    <source>
        <dbReference type="RuleBase" id="RU000320"/>
    </source>
</evidence>
<dbReference type="InterPro" id="IPR025383">
    <property type="entry name" value="MrpA_C/MbhD"/>
</dbReference>
<gene>
    <name evidence="16" type="ORF">SAMN04488051_107189</name>
</gene>
<keyword evidence="7" id="KW-0406">Ion transport</keyword>
<organism evidence="16 17">
    <name type="scientific">Alkalimonas amylolytica</name>
    <dbReference type="NCBI Taxonomy" id="152573"/>
    <lineage>
        <taxon>Bacteria</taxon>
        <taxon>Pseudomonadati</taxon>
        <taxon>Pseudomonadota</taxon>
        <taxon>Gammaproteobacteria</taxon>
        <taxon>Alkalimonas</taxon>
    </lineage>
</organism>
<protein>
    <submittedName>
        <fullName evidence="16">Multicomponent K+:H+ antiporter subunit A</fullName>
    </submittedName>
</protein>
<dbReference type="Pfam" id="PF00361">
    <property type="entry name" value="Proton_antipo_M"/>
    <property type="match status" value="1"/>
</dbReference>
<feature type="domain" description="NADH-Ubiquinone oxidoreductase (complex I) chain 5 N-terminal" evidence="12">
    <location>
        <begin position="95"/>
        <end position="139"/>
    </location>
</feature>
<feature type="transmembrane region" description="Helical" evidence="10">
    <location>
        <begin position="476"/>
        <end position="499"/>
    </location>
</feature>
<dbReference type="Proteomes" id="UP000198773">
    <property type="component" value="Unassembled WGS sequence"/>
</dbReference>
<feature type="transmembrane region" description="Helical" evidence="10">
    <location>
        <begin position="856"/>
        <end position="877"/>
    </location>
</feature>
<sequence>MAPPGQMAVFPSRNRLLIGSWLTSVRTRFDMTLLLILLLPILFLPAPLVLRHAPRAAVVSALLAPAIIFYLLLQLLPAVLAGQVLLFHYDWIPALGLAVSLRLDALAALFALLISGIGISVIFYAHHYFAGKPDAPRFFAMILGFMMAMLGIVLSENLLFMLVFWEMTSLISFLLIGFYGQKQISRRGARLSLFITGGGGLALLAAILLMGSIVGSFQLSDILAERALLQQHSVFPWILGLFLVGVFTKSAQFPFHLWLPHAMSAPTPVSAYLHSATMVKAGIFLMMRLYPVFSGAEVWFYWVVAIGFMTLLVGSFVAIFMHDMKGLLAYSTISHLGLITLLLGYGSEAALTVAVFHLINHALFKAPLFMMAGSIDKAAGTRDLRQINGLAWHYPWLAVLSFIPTAAMAGLPYLNGYFSKKLFIVESFQSTDSGWLAVLIPALAILGAAFSVGYAIRLFHNTFFNGKPRDIPNWPLPAISGWVYLPLACFAALCLWIGFWPEVLLHQLVQPVVQAAQGNVALTTDFSPYDLAILQQHPWLTTISMLTFAGGLAVYSARKALFAWHAALPTVDAKDIFESRMQWLIARSQQGVHLVENGSLQRYVIYLVLTALVFTSWPLWQLQQWRGELALMPVDAMSAGALILLMVMAISVAVLHRQRLIALLFTGATGLLITVGFARFSAPDLALTQFSVEVMAIFIMMLALSFLPQSSPQEKVRYRAKRDAVVATVAGIGVAVLSFAVMTRPQQSISDYFLANSVPGGGGSNVVNVILVDFRGFDTLGEIAVLAIAALAVFALTRNLRLKGHSPSAEHIDAWHGYAQPYPLILRTLARPLLPMALLVSAYIFLRGHNLPGGGFIAGLITAAALSLQYVACGIRWAQVRMLTQFRPLIGAGLLIAGLTGLGSLLFDHPFLTSWFSYFELPVIGKFELATALLFDLGVYATVVGSTMLILANMGRLMTIHGPGKEIG</sequence>
<reference evidence="16 17" key="1">
    <citation type="submission" date="2016-10" db="EMBL/GenBank/DDBJ databases">
        <authorList>
            <person name="de Groot N.N."/>
        </authorList>
    </citation>
    <scope>NUCLEOTIDE SEQUENCE [LARGE SCALE GENOMIC DNA]</scope>
    <source>
        <strain evidence="16 17">CGMCC 1.3430</strain>
    </source>
</reference>
<dbReference type="Pfam" id="PF00662">
    <property type="entry name" value="Proton_antipo_N"/>
    <property type="match status" value="1"/>
</dbReference>
<comment type="subcellular location">
    <subcellularLocation>
        <location evidence="1">Cell membrane</location>
        <topology evidence="1">Multi-pass membrane protein</topology>
    </subcellularLocation>
    <subcellularLocation>
        <location evidence="9">Membrane</location>
        <topology evidence="9">Multi-pass membrane protein</topology>
    </subcellularLocation>
</comment>
<dbReference type="Pfam" id="PF13244">
    <property type="entry name" value="MbhD"/>
    <property type="match status" value="1"/>
</dbReference>
<feature type="transmembrane region" description="Helical" evidence="10">
    <location>
        <begin position="160"/>
        <end position="179"/>
    </location>
</feature>
<feature type="transmembrane region" description="Helical" evidence="10">
    <location>
        <begin position="927"/>
        <end position="951"/>
    </location>
</feature>
<feature type="transmembrane region" description="Helical" evidence="10">
    <location>
        <begin position="351"/>
        <end position="373"/>
    </location>
</feature>
<feature type="transmembrane region" description="Helical" evidence="10">
    <location>
        <begin position="824"/>
        <end position="844"/>
    </location>
</feature>
<feature type="transmembrane region" description="Helical" evidence="10">
    <location>
        <begin position="327"/>
        <end position="345"/>
    </location>
</feature>
<dbReference type="Pfam" id="PF04039">
    <property type="entry name" value="MnhB"/>
    <property type="match status" value="1"/>
</dbReference>
<evidence type="ECO:0000256" key="2">
    <source>
        <dbReference type="ARBA" id="ARBA00022448"/>
    </source>
</evidence>
<evidence type="ECO:0000259" key="12">
    <source>
        <dbReference type="Pfam" id="PF00662"/>
    </source>
</evidence>
<dbReference type="Pfam" id="PF20501">
    <property type="entry name" value="MbhE"/>
    <property type="match status" value="1"/>
</dbReference>
<feature type="transmembrane region" description="Helical" evidence="10">
    <location>
        <begin position="537"/>
        <end position="555"/>
    </location>
</feature>
<evidence type="ECO:0000259" key="15">
    <source>
        <dbReference type="Pfam" id="PF20501"/>
    </source>
</evidence>
<feature type="transmembrane region" description="Helical" evidence="10">
    <location>
        <begin position="105"/>
        <end position="125"/>
    </location>
</feature>
<feature type="transmembrane region" description="Helical" evidence="10">
    <location>
        <begin position="234"/>
        <end position="259"/>
    </location>
</feature>
<keyword evidence="2" id="KW-0813">Transport</keyword>
<dbReference type="InterPro" id="IPR001516">
    <property type="entry name" value="Proton_antipo_N"/>
</dbReference>
<dbReference type="EMBL" id="FNRM01000007">
    <property type="protein sequence ID" value="SEA87263.1"/>
    <property type="molecule type" value="Genomic_DNA"/>
</dbReference>
<evidence type="ECO:0000256" key="8">
    <source>
        <dbReference type="ARBA" id="ARBA00023136"/>
    </source>
</evidence>
<feature type="transmembrane region" description="Helical" evidence="10">
    <location>
        <begin position="137"/>
        <end position="154"/>
    </location>
</feature>
<feature type="transmembrane region" description="Helical" evidence="10">
    <location>
        <begin position="889"/>
        <end position="907"/>
    </location>
</feature>
<keyword evidence="6 10" id="KW-1133">Transmembrane helix</keyword>
<feature type="transmembrane region" description="Helical" evidence="10">
    <location>
        <begin position="299"/>
        <end position="320"/>
    </location>
</feature>
<feature type="domain" description="NADH:quinone oxidoreductase/Mrp antiporter transmembrane" evidence="11">
    <location>
        <begin position="155"/>
        <end position="438"/>
    </location>
</feature>
<evidence type="ECO:0000313" key="16">
    <source>
        <dbReference type="EMBL" id="SEA87263.1"/>
    </source>
</evidence>
<name>A0A1H4EQB3_ALKAM</name>
<dbReference type="InterPro" id="IPR007182">
    <property type="entry name" value="MnhB"/>
</dbReference>
<evidence type="ECO:0000259" key="11">
    <source>
        <dbReference type="Pfam" id="PF00361"/>
    </source>
</evidence>
<feature type="transmembrane region" description="Helical" evidence="10">
    <location>
        <begin position="31"/>
        <end position="50"/>
    </location>
</feature>
<evidence type="ECO:0000256" key="10">
    <source>
        <dbReference type="SAM" id="Phobius"/>
    </source>
</evidence>
<evidence type="ECO:0000256" key="7">
    <source>
        <dbReference type="ARBA" id="ARBA00023065"/>
    </source>
</evidence>
<keyword evidence="4" id="KW-1003">Cell membrane</keyword>
<keyword evidence="5 9" id="KW-0812">Transmembrane</keyword>
<feature type="transmembrane region" description="Helical" evidence="10">
    <location>
        <begin position="434"/>
        <end position="456"/>
    </location>
</feature>
<feature type="transmembrane region" description="Helical" evidence="10">
    <location>
        <begin position="779"/>
        <end position="797"/>
    </location>
</feature>
<evidence type="ECO:0000313" key="17">
    <source>
        <dbReference type="Proteomes" id="UP000198773"/>
    </source>
</evidence>
<dbReference type="InterPro" id="IPR001750">
    <property type="entry name" value="ND/Mrp_TM"/>
</dbReference>
<feature type="transmembrane region" description="Helical" evidence="10">
    <location>
        <begin position="271"/>
        <end position="293"/>
    </location>
</feature>
<dbReference type="PANTHER" id="PTHR43373">
    <property type="entry name" value="NA(+)/H(+) ANTIPORTER SUBUNIT"/>
    <property type="match status" value="1"/>
</dbReference>
<feature type="domain" description="Na+/H+ antiporter MnhB subunit-related protein" evidence="13">
    <location>
        <begin position="825"/>
        <end position="948"/>
    </location>
</feature>
<evidence type="ECO:0000256" key="1">
    <source>
        <dbReference type="ARBA" id="ARBA00004651"/>
    </source>
</evidence>
<evidence type="ECO:0000259" key="14">
    <source>
        <dbReference type="Pfam" id="PF13244"/>
    </source>
</evidence>
<proteinExistence type="predicted"/>
<dbReference type="InterPro" id="IPR050616">
    <property type="entry name" value="CPA3_Na-H_Antiporter_A"/>
</dbReference>
<evidence type="ECO:0000256" key="5">
    <source>
        <dbReference type="ARBA" id="ARBA00022692"/>
    </source>
</evidence>
<dbReference type="PRINTS" id="PR01434">
    <property type="entry name" value="NADHDHGNASE5"/>
</dbReference>
<feature type="transmembrane region" description="Helical" evidence="10">
    <location>
        <begin position="660"/>
        <end position="680"/>
    </location>
</feature>
<evidence type="ECO:0000256" key="4">
    <source>
        <dbReference type="ARBA" id="ARBA00022475"/>
    </source>
</evidence>
<keyword evidence="8 10" id="KW-0472">Membrane</keyword>
<accession>A0A1H4EQB3</accession>
<feature type="transmembrane region" description="Helical" evidence="10">
    <location>
        <begin position="636"/>
        <end position="655"/>
    </location>
</feature>
<dbReference type="PANTHER" id="PTHR43373:SF1">
    <property type="entry name" value="NA(+)_H(+) ANTIPORTER SUBUNIT A"/>
    <property type="match status" value="1"/>
</dbReference>
<dbReference type="InterPro" id="IPR046806">
    <property type="entry name" value="MrpA_C/MbhE"/>
</dbReference>
<dbReference type="AlphaFoldDB" id="A0A1H4EQB3"/>
<dbReference type="GO" id="GO:0005886">
    <property type="term" value="C:plasma membrane"/>
    <property type="evidence" value="ECO:0007669"/>
    <property type="project" value="UniProtKB-SubCell"/>
</dbReference>
<feature type="domain" description="MrpA C-terminal/MbhD" evidence="14">
    <location>
        <begin position="644"/>
        <end position="709"/>
    </location>
</feature>
<evidence type="ECO:0000256" key="6">
    <source>
        <dbReference type="ARBA" id="ARBA00022989"/>
    </source>
</evidence>
<feature type="transmembrane region" description="Helical" evidence="10">
    <location>
        <begin position="394"/>
        <end position="414"/>
    </location>
</feature>
<feature type="domain" description="MrpA C-terminal/MbhE" evidence="15">
    <location>
        <begin position="719"/>
        <end position="802"/>
    </location>
</feature>
<dbReference type="STRING" id="152573.SAMN04488051_107189"/>
<feature type="transmembrane region" description="Helical" evidence="10">
    <location>
        <begin position="686"/>
        <end position="704"/>
    </location>
</feature>